<name>A0A9W3AY60_BIOGL</name>
<evidence type="ECO:0000256" key="1">
    <source>
        <dbReference type="ARBA" id="ARBA00004123"/>
    </source>
</evidence>
<keyword evidence="6" id="KW-0539">Nucleus</keyword>
<evidence type="ECO:0000313" key="10">
    <source>
        <dbReference type="Proteomes" id="UP001165740"/>
    </source>
</evidence>
<protein>
    <submittedName>
        <fullName evidence="11">Targeting protein for Xklp2-like isoform X1</fullName>
    </submittedName>
</protein>
<dbReference type="GO" id="GO:0005874">
    <property type="term" value="C:microtubule"/>
    <property type="evidence" value="ECO:0007669"/>
    <property type="project" value="InterPro"/>
</dbReference>
<evidence type="ECO:0000256" key="6">
    <source>
        <dbReference type="ARBA" id="ARBA00023242"/>
    </source>
</evidence>
<feature type="compositionally biased region" description="Polar residues" evidence="7">
    <location>
        <begin position="418"/>
        <end position="434"/>
    </location>
</feature>
<evidence type="ECO:0000256" key="3">
    <source>
        <dbReference type="ARBA" id="ARBA00005885"/>
    </source>
</evidence>
<evidence type="ECO:0000259" key="8">
    <source>
        <dbReference type="Pfam" id="PF06886"/>
    </source>
</evidence>
<evidence type="ECO:0000256" key="7">
    <source>
        <dbReference type="SAM" id="MobiDB-lite"/>
    </source>
</evidence>
<dbReference type="GO" id="GO:0005819">
    <property type="term" value="C:spindle"/>
    <property type="evidence" value="ECO:0007669"/>
    <property type="project" value="UniProtKB-SubCell"/>
</dbReference>
<dbReference type="Pfam" id="PF06886">
    <property type="entry name" value="TPX2"/>
    <property type="match status" value="1"/>
</dbReference>
<gene>
    <name evidence="11" type="primary">LOC106077501</name>
</gene>
<evidence type="ECO:0000256" key="5">
    <source>
        <dbReference type="ARBA" id="ARBA00023212"/>
    </source>
</evidence>
<dbReference type="GO" id="GO:0005634">
    <property type="term" value="C:nucleus"/>
    <property type="evidence" value="ECO:0007669"/>
    <property type="project" value="UniProtKB-SubCell"/>
</dbReference>
<feature type="region of interest" description="Disordered" evidence="7">
    <location>
        <begin position="36"/>
        <end position="107"/>
    </location>
</feature>
<feature type="compositionally biased region" description="Polar residues" evidence="7">
    <location>
        <begin position="237"/>
        <end position="247"/>
    </location>
</feature>
<comment type="similarity">
    <text evidence="3">Belongs to the TPX2 family.</text>
</comment>
<dbReference type="OMA" id="NADEWFN"/>
<feature type="domain" description="TPX2 central" evidence="9">
    <location>
        <begin position="422"/>
        <end position="552"/>
    </location>
</feature>
<comment type="subcellular location">
    <subcellularLocation>
        <location evidence="2">Cytoplasm</location>
        <location evidence="2">Cytoskeleton</location>
        <location evidence="2">Spindle</location>
    </subcellularLocation>
    <subcellularLocation>
        <location evidence="1">Nucleus</location>
    </subcellularLocation>
</comment>
<dbReference type="OrthoDB" id="1684416at2759"/>
<feature type="region of interest" description="Disordered" evidence="7">
    <location>
        <begin position="383"/>
        <end position="438"/>
    </location>
</feature>
<keyword evidence="10" id="KW-1185">Reference proteome</keyword>
<keyword evidence="5" id="KW-0206">Cytoskeleton</keyword>
<feature type="region of interest" description="Disordered" evidence="7">
    <location>
        <begin position="180"/>
        <end position="247"/>
    </location>
</feature>
<reference evidence="11" key="1">
    <citation type="submission" date="2025-08" db="UniProtKB">
        <authorList>
            <consortium name="RefSeq"/>
        </authorList>
    </citation>
    <scope>IDENTIFICATION</scope>
</reference>
<keyword evidence="4" id="KW-0963">Cytoplasm</keyword>
<dbReference type="Proteomes" id="UP001165740">
    <property type="component" value="Chromosome 7"/>
</dbReference>
<evidence type="ECO:0000259" key="9">
    <source>
        <dbReference type="Pfam" id="PF12214"/>
    </source>
</evidence>
<proteinExistence type="inferred from homology"/>
<feature type="compositionally biased region" description="Polar residues" evidence="7">
    <location>
        <begin position="210"/>
        <end position="229"/>
    </location>
</feature>
<dbReference type="AlphaFoldDB" id="A0A9W3AY60"/>
<dbReference type="RefSeq" id="XP_055892152.1">
    <property type="nucleotide sequence ID" value="XM_056036177.1"/>
</dbReference>
<dbReference type="InterPro" id="IPR027329">
    <property type="entry name" value="TPX2_C"/>
</dbReference>
<dbReference type="GO" id="GO:0060236">
    <property type="term" value="P:regulation of mitotic spindle organization"/>
    <property type="evidence" value="ECO:0007669"/>
    <property type="project" value="InterPro"/>
</dbReference>
<dbReference type="InterPro" id="IPR009675">
    <property type="entry name" value="TPX2_fam"/>
</dbReference>
<organism evidence="10 11">
    <name type="scientific">Biomphalaria glabrata</name>
    <name type="common">Bloodfluke planorb</name>
    <name type="synonym">Freshwater snail</name>
    <dbReference type="NCBI Taxonomy" id="6526"/>
    <lineage>
        <taxon>Eukaryota</taxon>
        <taxon>Metazoa</taxon>
        <taxon>Spiralia</taxon>
        <taxon>Lophotrochozoa</taxon>
        <taxon>Mollusca</taxon>
        <taxon>Gastropoda</taxon>
        <taxon>Heterobranchia</taxon>
        <taxon>Euthyneura</taxon>
        <taxon>Panpulmonata</taxon>
        <taxon>Hygrophila</taxon>
        <taxon>Lymnaeoidea</taxon>
        <taxon>Planorbidae</taxon>
        <taxon>Biomphalaria</taxon>
    </lineage>
</organism>
<sequence length="815" mass="92204">MDNKWEFDAPQFIDFTQPDAYEPFYDDSWFDRHTEADDFRIQGKPQRVVKGTAPVRSTDKNRVEMETDEKPSRNSNKKSQPAKKDGKNNPENIAENLGPSPKKRLKLSNDIPMDTEKHLGSSLTHLKAFPKDNLVSTNDDQEQNLDSPAANTRLKAQQTLQASLESGSVGSSSLIKTQLKESVNESNNAKSLSPKKQVRSPKATKACPLTRSQSLRVKSLSKWSSTGNMKTAGLKSGSPSRLNSVQDLNKVKTSEEIELEKIALMQKEAAKIRKLAQESYKKAMNADGYIPLRSKQPATMPVLFNFKTDERIKNVDGPVSEHKVKDFTKSLREALPIATLPGKPAIQGLTRPQPFHLHTQKSNNACQPAVKYESVAERVAAFHNKTPDRFRSKPNSSKERSRSATKSKPSSADKRIRSQSPKLTIPKTPNLTTRGRSRPVNIPTAEEKELMEFEEHKKQLFKAHPINHKILEATQLGVPKVAPKPPTVAEEFNFHYKKSVSVGDLRNTTTLSQEEEKFEFHAKPVNPKILQGPVGIKPVEPQPITIPQSPAFALRSRIRLPVEVPKQEETQSTIKANPVPFNGVPFRPKLAHSVTIPEPFQVEERSREMLTKREQKIQQILEEERRAREFHATNLPSDSPDTLPPKQPRPPTQPEPFHLHIDERGEKYKQQFKAKQMEEEEKAAVEAANFKAGPNAVIHKEPFQPQKSSKPLTEISEFDLNTEQRAAQREVFDQRTKAHEAYLEAVKRQKEEEREREEKAAVARMRQEAVHKATGIKKYKAVVLKPSDKPLTEAKSPKFSQRLRSRFENTQNSDV</sequence>
<feature type="compositionally biased region" description="Pro residues" evidence="7">
    <location>
        <begin position="642"/>
        <end position="654"/>
    </location>
</feature>
<feature type="compositionally biased region" description="Basic and acidic residues" evidence="7">
    <location>
        <begin position="657"/>
        <end position="669"/>
    </location>
</feature>
<evidence type="ECO:0000313" key="11">
    <source>
        <dbReference type="RefSeq" id="XP_055892152.1"/>
    </source>
</evidence>
<feature type="domain" description="TPX2 C-terminal" evidence="8">
    <location>
        <begin position="718"/>
        <end position="792"/>
    </location>
</feature>
<feature type="compositionally biased region" description="Basic and acidic residues" evidence="7">
    <location>
        <begin position="57"/>
        <end position="72"/>
    </location>
</feature>
<feature type="region of interest" description="Disordered" evidence="7">
    <location>
        <begin position="632"/>
        <end position="685"/>
    </location>
</feature>
<feature type="region of interest" description="Disordered" evidence="7">
    <location>
        <begin position="786"/>
        <end position="815"/>
    </location>
</feature>
<evidence type="ECO:0000256" key="4">
    <source>
        <dbReference type="ARBA" id="ARBA00022490"/>
    </source>
</evidence>
<evidence type="ECO:0000256" key="2">
    <source>
        <dbReference type="ARBA" id="ARBA00004186"/>
    </source>
</evidence>
<accession>A0A9W3AY60</accession>
<feature type="compositionally biased region" description="Basic and acidic residues" evidence="7">
    <location>
        <begin position="786"/>
        <end position="796"/>
    </location>
</feature>
<dbReference type="GeneID" id="106077501"/>
<dbReference type="Pfam" id="PF12214">
    <property type="entry name" value="TPX2_importin"/>
    <property type="match status" value="1"/>
</dbReference>
<feature type="compositionally biased region" description="Basic and acidic residues" evidence="7">
    <location>
        <begin position="385"/>
        <end position="402"/>
    </location>
</feature>
<dbReference type="PANTHER" id="PTHR14326">
    <property type="entry name" value="TARGETING PROTEIN FOR XKLP2"/>
    <property type="match status" value="1"/>
</dbReference>
<dbReference type="InterPro" id="IPR027330">
    <property type="entry name" value="TPX2_central_dom"/>
</dbReference>
<dbReference type="PANTHER" id="PTHR14326:SF44">
    <property type="entry name" value="TARGETING PROTEIN FOR XKLP2"/>
    <property type="match status" value="1"/>
</dbReference>